<dbReference type="InterPro" id="IPR029753">
    <property type="entry name" value="D-isomer_DH_CS"/>
</dbReference>
<dbReference type="PROSITE" id="PS00671">
    <property type="entry name" value="D_2_HYDROXYACID_DH_3"/>
    <property type="match status" value="1"/>
</dbReference>
<dbReference type="GO" id="GO:0008720">
    <property type="term" value="F:D-lactate dehydrogenase (NAD+) activity"/>
    <property type="evidence" value="ECO:0007669"/>
    <property type="project" value="TreeGrafter"/>
</dbReference>
<dbReference type="Proteomes" id="UP000178303">
    <property type="component" value="Unassembled WGS sequence"/>
</dbReference>
<dbReference type="SUPFAM" id="SSF52283">
    <property type="entry name" value="Formate/glycerate dehydrogenase catalytic domain-like"/>
    <property type="match status" value="1"/>
</dbReference>
<dbReference type="InterPro" id="IPR036291">
    <property type="entry name" value="NAD(P)-bd_dom_sf"/>
</dbReference>
<dbReference type="PROSITE" id="PS00065">
    <property type="entry name" value="D_2_HYDROXYACID_DH_1"/>
    <property type="match status" value="1"/>
</dbReference>
<dbReference type="SUPFAM" id="SSF51735">
    <property type="entry name" value="NAD(P)-binding Rossmann-fold domains"/>
    <property type="match status" value="1"/>
</dbReference>
<organism evidence="7 8">
    <name type="scientific">Candidatus Wolfebacteria bacterium GWA1_42_9</name>
    <dbReference type="NCBI Taxonomy" id="1802553"/>
    <lineage>
        <taxon>Bacteria</taxon>
        <taxon>Candidatus Wolfeibacteriota</taxon>
    </lineage>
</organism>
<dbReference type="PANTHER" id="PTHR43026">
    <property type="entry name" value="2-HYDROXYACID DEHYDROGENASE HOMOLOG 1-RELATED"/>
    <property type="match status" value="1"/>
</dbReference>
<dbReference type="PANTHER" id="PTHR43026:SF1">
    <property type="entry name" value="2-HYDROXYACID DEHYDROGENASE HOMOLOG 1-RELATED"/>
    <property type="match status" value="1"/>
</dbReference>
<evidence type="ECO:0000256" key="4">
    <source>
        <dbReference type="RuleBase" id="RU003719"/>
    </source>
</evidence>
<evidence type="ECO:0000313" key="7">
    <source>
        <dbReference type="EMBL" id="OGM90205.1"/>
    </source>
</evidence>
<evidence type="ECO:0000259" key="6">
    <source>
        <dbReference type="Pfam" id="PF02826"/>
    </source>
</evidence>
<accession>A0A1F8DQW3</accession>
<feature type="domain" description="D-isomer specific 2-hydroxyacid dehydrogenase NAD-binding" evidence="6">
    <location>
        <begin position="109"/>
        <end position="309"/>
    </location>
</feature>
<evidence type="ECO:0000256" key="3">
    <source>
        <dbReference type="ARBA" id="ARBA00023027"/>
    </source>
</evidence>
<evidence type="ECO:0000256" key="2">
    <source>
        <dbReference type="ARBA" id="ARBA00023002"/>
    </source>
</evidence>
<dbReference type="InterPro" id="IPR058205">
    <property type="entry name" value="D-LDH-like"/>
</dbReference>
<dbReference type="AlphaFoldDB" id="A0A1F8DQW3"/>
<evidence type="ECO:0008006" key="9">
    <source>
        <dbReference type="Google" id="ProtNLM"/>
    </source>
</evidence>
<evidence type="ECO:0000256" key="1">
    <source>
        <dbReference type="ARBA" id="ARBA00005854"/>
    </source>
</evidence>
<dbReference type="Pfam" id="PF00389">
    <property type="entry name" value="2-Hacid_dh"/>
    <property type="match status" value="1"/>
</dbReference>
<comment type="similarity">
    <text evidence="1 4">Belongs to the D-isomer specific 2-hydroxyacid dehydrogenase family.</text>
</comment>
<name>A0A1F8DQW3_9BACT</name>
<gene>
    <name evidence="7" type="ORF">A2108_01400</name>
</gene>
<keyword evidence="3" id="KW-0520">NAD</keyword>
<dbReference type="InterPro" id="IPR006139">
    <property type="entry name" value="D-isomer_2_OHA_DH_cat_dom"/>
</dbReference>
<dbReference type="EMBL" id="MGIN01000002">
    <property type="protein sequence ID" value="OGM90205.1"/>
    <property type="molecule type" value="Genomic_DNA"/>
</dbReference>
<dbReference type="Gene3D" id="3.40.50.720">
    <property type="entry name" value="NAD(P)-binding Rossmann-like Domain"/>
    <property type="match status" value="2"/>
</dbReference>
<protein>
    <recommendedName>
        <fullName evidence="9">Hydroxyacid dehydrogenase</fullName>
    </recommendedName>
</protein>
<evidence type="ECO:0000259" key="5">
    <source>
        <dbReference type="Pfam" id="PF00389"/>
    </source>
</evidence>
<comment type="caution">
    <text evidence="7">The sequence shown here is derived from an EMBL/GenBank/DDBJ whole genome shotgun (WGS) entry which is preliminary data.</text>
</comment>
<sequence>MKTIALFQISGWEADYLKKKLETARLSVDVFGEGVDKASVSDYGRYDALSVFVGPQVSKEIIDKFSNLKLITARSTGFDHVDVVYARSKNIALGYVPNYGENTVAEFAMGLILTLTRKLYLGIDRIKEGEGFSFEGLEGFDLKEKTLGVVGAGRIGRHVIKMAKGFDMRVIAYDRNPKPEIAQELGFEYVSYDDLLKQSDIITFHVFYAPETHHIFNKSSLDKVKKGALIINTARGPVIETEALVLGLKKGIIGGAGLDVLEEEGVLKDEQGYWMRGANDDAKGVNMKTLLENHILFKMPNVVVTPHNAFNTREAKTRILDTDIANIASFFEKGAVQYPIP</sequence>
<reference evidence="7 8" key="1">
    <citation type="journal article" date="2016" name="Nat. Commun.">
        <title>Thousands of microbial genomes shed light on interconnected biogeochemical processes in an aquifer system.</title>
        <authorList>
            <person name="Anantharaman K."/>
            <person name="Brown C.T."/>
            <person name="Hug L.A."/>
            <person name="Sharon I."/>
            <person name="Castelle C.J."/>
            <person name="Probst A.J."/>
            <person name="Thomas B.C."/>
            <person name="Singh A."/>
            <person name="Wilkins M.J."/>
            <person name="Karaoz U."/>
            <person name="Brodie E.L."/>
            <person name="Williams K.H."/>
            <person name="Hubbard S.S."/>
            <person name="Banfield J.F."/>
        </authorList>
    </citation>
    <scope>NUCLEOTIDE SEQUENCE [LARGE SCALE GENOMIC DNA]</scope>
</reference>
<dbReference type="GO" id="GO:0051287">
    <property type="term" value="F:NAD binding"/>
    <property type="evidence" value="ECO:0007669"/>
    <property type="project" value="InterPro"/>
</dbReference>
<keyword evidence="2 4" id="KW-0560">Oxidoreductase</keyword>
<evidence type="ECO:0000313" key="8">
    <source>
        <dbReference type="Proteomes" id="UP000178303"/>
    </source>
</evidence>
<feature type="domain" description="D-isomer specific 2-hydroxyacid dehydrogenase catalytic" evidence="5">
    <location>
        <begin position="22"/>
        <end position="338"/>
    </location>
</feature>
<dbReference type="InterPro" id="IPR029752">
    <property type="entry name" value="D-isomer_DH_CS1"/>
</dbReference>
<proteinExistence type="inferred from homology"/>
<dbReference type="InterPro" id="IPR006140">
    <property type="entry name" value="D-isomer_DH_NAD-bd"/>
</dbReference>
<dbReference type="Pfam" id="PF02826">
    <property type="entry name" value="2-Hacid_dh_C"/>
    <property type="match status" value="1"/>
</dbReference>